<dbReference type="SUPFAM" id="SSF56954">
    <property type="entry name" value="Outer membrane efflux proteins (OEP)"/>
    <property type="match status" value="1"/>
</dbReference>
<comment type="subcellular location">
    <subcellularLocation>
        <location evidence="1">Cell outer membrane</location>
    </subcellularLocation>
</comment>
<dbReference type="Pfam" id="PF02321">
    <property type="entry name" value="OEP"/>
    <property type="match status" value="2"/>
</dbReference>
<dbReference type="GO" id="GO:0015288">
    <property type="term" value="F:porin activity"/>
    <property type="evidence" value="ECO:0007669"/>
    <property type="project" value="TreeGrafter"/>
</dbReference>
<dbReference type="GO" id="GO:0009279">
    <property type="term" value="C:cell outer membrane"/>
    <property type="evidence" value="ECO:0007669"/>
    <property type="project" value="UniProtKB-SubCell"/>
</dbReference>
<dbReference type="GO" id="GO:0015562">
    <property type="term" value="F:efflux transmembrane transporter activity"/>
    <property type="evidence" value="ECO:0007669"/>
    <property type="project" value="InterPro"/>
</dbReference>
<dbReference type="PANTHER" id="PTHR30026">
    <property type="entry name" value="OUTER MEMBRANE PROTEIN TOLC"/>
    <property type="match status" value="1"/>
</dbReference>
<dbReference type="Gene3D" id="1.20.1600.10">
    <property type="entry name" value="Outer membrane efflux proteins (OEP)"/>
    <property type="match status" value="1"/>
</dbReference>
<dbReference type="Proteomes" id="UP000275719">
    <property type="component" value="Unassembled WGS sequence"/>
</dbReference>
<evidence type="ECO:0000256" key="5">
    <source>
        <dbReference type="ARBA" id="ARBA00022692"/>
    </source>
</evidence>
<organism evidence="9 10">
    <name type="scientific">Paenimyroides tangerinum</name>
    <dbReference type="NCBI Taxonomy" id="2488728"/>
    <lineage>
        <taxon>Bacteria</taxon>
        <taxon>Pseudomonadati</taxon>
        <taxon>Bacteroidota</taxon>
        <taxon>Flavobacteriia</taxon>
        <taxon>Flavobacteriales</taxon>
        <taxon>Flavobacteriaceae</taxon>
        <taxon>Paenimyroides</taxon>
    </lineage>
</organism>
<dbReference type="InterPro" id="IPR003423">
    <property type="entry name" value="OMP_efflux"/>
</dbReference>
<evidence type="ECO:0000313" key="10">
    <source>
        <dbReference type="Proteomes" id="UP000275719"/>
    </source>
</evidence>
<dbReference type="OrthoDB" id="9811587at2"/>
<protein>
    <submittedName>
        <fullName evidence="9">TolC family protein</fullName>
    </submittedName>
</protein>
<reference evidence="9 10" key="1">
    <citation type="submission" date="2018-11" db="EMBL/GenBank/DDBJ databases">
        <title>Flavobacterium sp. nov., YIM 102701-2 draft genome.</title>
        <authorList>
            <person name="Li G."/>
            <person name="Jiang Y."/>
        </authorList>
    </citation>
    <scope>NUCLEOTIDE SEQUENCE [LARGE SCALE GENOMIC DNA]</scope>
    <source>
        <strain evidence="9 10">YIM 102701-2</strain>
    </source>
</reference>
<keyword evidence="6" id="KW-0472">Membrane</keyword>
<dbReference type="AlphaFoldDB" id="A0A3P3WDQ0"/>
<dbReference type="GO" id="GO:1990281">
    <property type="term" value="C:efflux pump complex"/>
    <property type="evidence" value="ECO:0007669"/>
    <property type="project" value="TreeGrafter"/>
</dbReference>
<accession>A0A3P3WDQ0</accession>
<evidence type="ECO:0000256" key="6">
    <source>
        <dbReference type="ARBA" id="ARBA00023136"/>
    </source>
</evidence>
<evidence type="ECO:0000256" key="8">
    <source>
        <dbReference type="SAM" id="SignalP"/>
    </source>
</evidence>
<evidence type="ECO:0000256" key="4">
    <source>
        <dbReference type="ARBA" id="ARBA00022452"/>
    </source>
</evidence>
<evidence type="ECO:0000256" key="7">
    <source>
        <dbReference type="ARBA" id="ARBA00023237"/>
    </source>
</evidence>
<dbReference type="EMBL" id="RQVQ01000001">
    <property type="protein sequence ID" value="RRJ93285.1"/>
    <property type="molecule type" value="Genomic_DNA"/>
</dbReference>
<comment type="caution">
    <text evidence="9">The sequence shown here is derived from an EMBL/GenBank/DDBJ whole genome shotgun (WGS) entry which is preliminary data.</text>
</comment>
<keyword evidence="5" id="KW-0812">Transmembrane</keyword>
<name>A0A3P3WDQ0_9FLAO</name>
<evidence type="ECO:0000256" key="2">
    <source>
        <dbReference type="ARBA" id="ARBA00007613"/>
    </source>
</evidence>
<evidence type="ECO:0000313" key="9">
    <source>
        <dbReference type="EMBL" id="RRJ93285.1"/>
    </source>
</evidence>
<feature type="signal peptide" evidence="8">
    <location>
        <begin position="1"/>
        <end position="21"/>
    </location>
</feature>
<evidence type="ECO:0000256" key="1">
    <source>
        <dbReference type="ARBA" id="ARBA00004442"/>
    </source>
</evidence>
<keyword evidence="3" id="KW-0813">Transport</keyword>
<sequence>MKRSFWNIAMLFLVSTTATFAQHKLWTLQECISHARENNIFVQKSELQYQNALINKSDAIGNFLPSANVSSSHSWNIGLNQNITTGLLENQTTQFTSAGLDVGIDIYKGSQNLYKLQRSRLTELSAKYQQDKLQDDISINVVNSYLQILFNREFLKVYQSQYKYDASQYDRIKILVEAGNVPAGDLLDSEATLATTLQNMTIAENNLKISKLALAQLLQITDYEHFDVIEENIVAEDSSVLLESPETIVAKSKDVLLDSKINEAELEIAKKDIQIARASYLPTIRGFYSFQTRAAYSKIVNGMELNQANPTSTIGYVEGTNQSVLTPNYSPVLGPAKGIFDQFDTNKGQNFGIGISIPILNGFQIRNNVSRSKIALETAELNLKETNLQIEQKVYTAYSDTQGALQTYKAAQKTLTARKQSLEYARQRYDVGLLNIFDLNQNQNLVIAAESELLRTKYDFIFKTKILEYYFGLPIFKNEN</sequence>
<evidence type="ECO:0000256" key="3">
    <source>
        <dbReference type="ARBA" id="ARBA00022448"/>
    </source>
</evidence>
<keyword evidence="10" id="KW-1185">Reference proteome</keyword>
<keyword evidence="7" id="KW-0998">Cell outer membrane</keyword>
<dbReference type="InterPro" id="IPR051906">
    <property type="entry name" value="TolC-like"/>
</dbReference>
<feature type="chain" id="PRO_5018237961" evidence="8">
    <location>
        <begin position="22"/>
        <end position="480"/>
    </location>
</feature>
<keyword evidence="8" id="KW-0732">Signal</keyword>
<dbReference type="RefSeq" id="WP_125016316.1">
    <property type="nucleotide sequence ID" value="NZ_RQVQ01000001.1"/>
</dbReference>
<comment type="similarity">
    <text evidence="2">Belongs to the outer membrane factor (OMF) (TC 1.B.17) family.</text>
</comment>
<gene>
    <name evidence="9" type="ORF">EG240_00520</name>
</gene>
<dbReference type="PANTHER" id="PTHR30026:SF20">
    <property type="entry name" value="OUTER MEMBRANE PROTEIN TOLC"/>
    <property type="match status" value="1"/>
</dbReference>
<keyword evidence="4" id="KW-1134">Transmembrane beta strand</keyword>
<proteinExistence type="inferred from homology"/>